<evidence type="ECO:0000256" key="3">
    <source>
        <dbReference type="ARBA" id="ARBA00023002"/>
    </source>
</evidence>
<dbReference type="GO" id="GO:0004591">
    <property type="term" value="F:oxoglutarate dehydrogenase (succinyl-transferring) activity"/>
    <property type="evidence" value="ECO:0007669"/>
    <property type="project" value="UniProtKB-EC"/>
</dbReference>
<dbReference type="GO" id="GO:0006099">
    <property type="term" value="P:tricarboxylic acid cycle"/>
    <property type="evidence" value="ECO:0007669"/>
    <property type="project" value="TreeGrafter"/>
</dbReference>
<name>A0A379TDS3_SALER</name>
<evidence type="ECO:0000313" key="8">
    <source>
        <dbReference type="Proteomes" id="UP000254741"/>
    </source>
</evidence>
<reference evidence="7 8" key="1">
    <citation type="submission" date="2018-06" db="EMBL/GenBank/DDBJ databases">
        <authorList>
            <consortium name="Pathogen Informatics"/>
            <person name="Doyle S."/>
        </authorList>
    </citation>
    <scope>NUCLEOTIDE SEQUENCE [LARGE SCALE GENOMIC DNA]</scope>
    <source>
        <strain evidence="7 8">NCTC8297</strain>
    </source>
</reference>
<comment type="cofactor">
    <cofactor evidence="1">
        <name>thiamine diphosphate</name>
        <dbReference type="ChEBI" id="CHEBI:58937"/>
    </cofactor>
</comment>
<organism evidence="7 8">
    <name type="scientific">Salmonella enterica subsp. arizonae</name>
    <dbReference type="NCBI Taxonomy" id="59203"/>
    <lineage>
        <taxon>Bacteria</taxon>
        <taxon>Pseudomonadati</taxon>
        <taxon>Pseudomonadota</taxon>
        <taxon>Gammaproteobacteria</taxon>
        <taxon>Enterobacterales</taxon>
        <taxon>Enterobacteriaceae</taxon>
        <taxon>Salmonella</taxon>
    </lineage>
</organism>
<gene>
    <name evidence="7" type="primary">sucA_4</name>
    <name evidence="7" type="ORF">NCTC8297_04073</name>
</gene>
<dbReference type="PANTHER" id="PTHR23152">
    <property type="entry name" value="2-OXOGLUTARATE DEHYDROGENASE"/>
    <property type="match status" value="1"/>
</dbReference>
<dbReference type="Pfam" id="PF00676">
    <property type="entry name" value="E1_dh"/>
    <property type="match status" value="1"/>
</dbReference>
<keyword evidence="3 7" id="KW-0560">Oxidoreductase</keyword>
<dbReference type="AlphaFoldDB" id="A0A379TDS3"/>
<dbReference type="EMBL" id="UGXG01000002">
    <property type="protein sequence ID" value="SUG48762.1"/>
    <property type="molecule type" value="Genomic_DNA"/>
</dbReference>
<accession>A0A379TDS3</accession>
<protein>
    <recommendedName>
        <fullName evidence="2">oxoglutarate dehydrogenase (succinyl-transferring)</fullName>
        <ecNumber evidence="2">1.2.4.2</ecNumber>
    </recommendedName>
</protein>
<dbReference type="PANTHER" id="PTHR23152:SF4">
    <property type="entry name" value="2-OXOADIPATE DEHYDROGENASE COMPLEX COMPONENT E1"/>
    <property type="match status" value="1"/>
</dbReference>
<dbReference type="GO" id="GO:0005829">
    <property type="term" value="C:cytosol"/>
    <property type="evidence" value="ECO:0007669"/>
    <property type="project" value="TreeGrafter"/>
</dbReference>
<dbReference type="EC" id="1.2.4.2" evidence="2"/>
<keyword evidence="4" id="KW-0786">Thiamine pyrophosphate</keyword>
<dbReference type="GO" id="GO:0030976">
    <property type="term" value="F:thiamine pyrophosphate binding"/>
    <property type="evidence" value="ECO:0007669"/>
    <property type="project" value="InterPro"/>
</dbReference>
<dbReference type="InterPro" id="IPR001017">
    <property type="entry name" value="DH_E1"/>
</dbReference>
<dbReference type="Gene3D" id="3.40.50.970">
    <property type="match status" value="1"/>
</dbReference>
<dbReference type="SUPFAM" id="SSF52518">
    <property type="entry name" value="Thiamin diphosphate-binding fold (THDP-binding)"/>
    <property type="match status" value="1"/>
</dbReference>
<evidence type="ECO:0000313" key="7">
    <source>
        <dbReference type="EMBL" id="SUG48762.1"/>
    </source>
</evidence>
<dbReference type="InterPro" id="IPR011603">
    <property type="entry name" value="2oxoglutarate_DH_E1"/>
</dbReference>
<feature type="region of interest" description="Disordered" evidence="5">
    <location>
        <begin position="48"/>
        <end position="71"/>
    </location>
</feature>
<evidence type="ECO:0000256" key="4">
    <source>
        <dbReference type="ARBA" id="ARBA00023052"/>
    </source>
</evidence>
<dbReference type="Proteomes" id="UP000254741">
    <property type="component" value="Unassembled WGS sequence"/>
</dbReference>
<feature type="domain" description="Dehydrogenase E1 component" evidence="6">
    <location>
        <begin position="3"/>
        <end position="69"/>
    </location>
</feature>
<dbReference type="GO" id="GO:0045252">
    <property type="term" value="C:oxoglutarate dehydrogenase complex"/>
    <property type="evidence" value="ECO:0007669"/>
    <property type="project" value="TreeGrafter"/>
</dbReference>
<dbReference type="InterPro" id="IPR029061">
    <property type="entry name" value="THDP-binding"/>
</dbReference>
<evidence type="ECO:0000256" key="2">
    <source>
        <dbReference type="ARBA" id="ARBA00012280"/>
    </source>
</evidence>
<evidence type="ECO:0000259" key="6">
    <source>
        <dbReference type="Pfam" id="PF00676"/>
    </source>
</evidence>
<evidence type="ECO:0000256" key="5">
    <source>
        <dbReference type="SAM" id="MobiDB-lite"/>
    </source>
</evidence>
<evidence type="ECO:0000256" key="1">
    <source>
        <dbReference type="ARBA" id="ARBA00001964"/>
    </source>
</evidence>
<sequence length="71" mass="8062">MVQAPIFHVNADDPEAVAFVTRLALDFRNTFKRDVFIDLVCYRRHGHNEADEPSATQPLMYPENQKASDAA</sequence>
<proteinExistence type="predicted"/>